<dbReference type="InterPro" id="IPR007922">
    <property type="entry name" value="DciA-like"/>
</dbReference>
<accession>A0A420E969</accession>
<dbReference type="Proteomes" id="UP000286482">
    <property type="component" value="Unassembled WGS sequence"/>
</dbReference>
<name>A0A420E969_9ALTE</name>
<evidence type="ECO:0000313" key="3">
    <source>
        <dbReference type="Proteomes" id="UP000286482"/>
    </source>
</evidence>
<feature type="region of interest" description="Disordered" evidence="1">
    <location>
        <begin position="112"/>
        <end position="146"/>
    </location>
</feature>
<reference evidence="2 3" key="1">
    <citation type="submission" date="2018-09" db="EMBL/GenBank/DDBJ databases">
        <authorList>
            <person name="Wang Z."/>
        </authorList>
    </citation>
    <scope>NUCLEOTIDE SEQUENCE [LARGE SCALE GENOMIC DNA]</scope>
    <source>
        <strain evidence="2 3">ALS 81</strain>
    </source>
</reference>
<organism evidence="2 3">
    <name type="scientific">Alginatibacterium sediminis</name>
    <dbReference type="NCBI Taxonomy" id="2164068"/>
    <lineage>
        <taxon>Bacteria</taxon>
        <taxon>Pseudomonadati</taxon>
        <taxon>Pseudomonadota</taxon>
        <taxon>Gammaproteobacteria</taxon>
        <taxon>Alteromonadales</taxon>
        <taxon>Alteromonadaceae</taxon>
        <taxon>Alginatibacterium</taxon>
    </lineage>
</organism>
<feature type="compositionally biased region" description="Basic and acidic residues" evidence="1">
    <location>
        <begin position="126"/>
        <end position="146"/>
    </location>
</feature>
<proteinExistence type="predicted"/>
<sequence>MARQKHQPLSVQRLLQQQADPKLSRQLNHQHQWQQISQQVLGPLNLEQCRITAMKNGTVFIDCPSAVWMQRLKQLRPALLTACRKALPATISIDFSVNPKLSSKPITTNVASPVVSSVTASTSSREIPEEVKKLRESLKQKAPHGE</sequence>
<dbReference type="OrthoDB" id="5767011at2"/>
<feature type="compositionally biased region" description="Low complexity" evidence="1">
    <location>
        <begin position="112"/>
        <end position="124"/>
    </location>
</feature>
<dbReference type="EMBL" id="RAQO01000008">
    <property type="protein sequence ID" value="RKF15878.1"/>
    <property type="molecule type" value="Genomic_DNA"/>
</dbReference>
<dbReference type="Pfam" id="PF05258">
    <property type="entry name" value="DciA"/>
    <property type="match status" value="1"/>
</dbReference>
<protein>
    <submittedName>
        <fullName evidence="2">DUF721 domain-containing protein</fullName>
    </submittedName>
</protein>
<evidence type="ECO:0000256" key="1">
    <source>
        <dbReference type="SAM" id="MobiDB-lite"/>
    </source>
</evidence>
<gene>
    <name evidence="2" type="ORF">DBZ36_16035</name>
</gene>
<dbReference type="RefSeq" id="WP_120355963.1">
    <property type="nucleotide sequence ID" value="NZ_RAQO01000008.1"/>
</dbReference>
<dbReference type="AlphaFoldDB" id="A0A420E969"/>
<evidence type="ECO:0000313" key="2">
    <source>
        <dbReference type="EMBL" id="RKF15878.1"/>
    </source>
</evidence>
<comment type="caution">
    <text evidence="2">The sequence shown here is derived from an EMBL/GenBank/DDBJ whole genome shotgun (WGS) entry which is preliminary data.</text>
</comment>
<keyword evidence="3" id="KW-1185">Reference proteome</keyword>